<gene>
    <name evidence="8" type="ORF">GPA24_09280</name>
</gene>
<organism evidence="8 9">
    <name type="scientific">Aromatoleum bremense</name>
    <dbReference type="NCBI Taxonomy" id="76115"/>
    <lineage>
        <taxon>Bacteria</taxon>
        <taxon>Pseudomonadati</taxon>
        <taxon>Pseudomonadota</taxon>
        <taxon>Betaproteobacteria</taxon>
        <taxon>Rhodocyclales</taxon>
        <taxon>Rhodocyclaceae</taxon>
        <taxon>Aromatoleum</taxon>
    </lineage>
</organism>
<dbReference type="Gene3D" id="1.10.150.130">
    <property type="match status" value="1"/>
</dbReference>
<dbReference type="InterPro" id="IPR011010">
    <property type="entry name" value="DNA_brk_join_enz"/>
</dbReference>
<dbReference type="Gene3D" id="1.10.443.10">
    <property type="entry name" value="Intergrase catalytic core"/>
    <property type="match status" value="1"/>
</dbReference>
<keyword evidence="9" id="KW-1185">Reference proteome</keyword>
<dbReference type="EMBL" id="WTVP01000020">
    <property type="protein sequence ID" value="NMG15734.1"/>
    <property type="molecule type" value="Genomic_DNA"/>
</dbReference>
<dbReference type="InterPro" id="IPR002104">
    <property type="entry name" value="Integrase_catalytic"/>
</dbReference>
<evidence type="ECO:0000313" key="9">
    <source>
        <dbReference type="Proteomes" id="UP000633943"/>
    </source>
</evidence>
<dbReference type="Pfam" id="PF00589">
    <property type="entry name" value="Phage_integrase"/>
    <property type="match status" value="1"/>
</dbReference>
<dbReference type="PANTHER" id="PTHR30349:SF81">
    <property type="entry name" value="TYROSINE RECOMBINASE XERC"/>
    <property type="match status" value="1"/>
</dbReference>
<protein>
    <submittedName>
        <fullName evidence="8">Tyrosine-type recombinase/integrase</fullName>
    </submittedName>
</protein>
<dbReference type="InterPro" id="IPR044068">
    <property type="entry name" value="CB"/>
</dbReference>
<reference evidence="8 9" key="1">
    <citation type="submission" date="2019-12" db="EMBL/GenBank/DDBJ databases">
        <title>Comparative genomics gives insights into the taxonomy of the Azoarcus-Aromatoleum group and reveals separate origins of nif in the plant-associated Azoarcus and non-plant-associated Aromatoleum sub-groups.</title>
        <authorList>
            <person name="Lafos M."/>
            <person name="Maluk M."/>
            <person name="Batista M."/>
            <person name="Junghare M."/>
            <person name="Carmona M."/>
            <person name="Faoro H."/>
            <person name="Cruz L.M."/>
            <person name="Battistoni F."/>
            <person name="De Souza E."/>
            <person name="Pedrosa F."/>
            <person name="Chen W.-M."/>
            <person name="Poole P.S."/>
            <person name="Dixon R.A."/>
            <person name="James E.K."/>
        </authorList>
    </citation>
    <scope>NUCLEOTIDE SEQUENCE [LARGE SCALE GENOMIC DNA]</scope>
    <source>
        <strain evidence="8 9">PbN1</strain>
    </source>
</reference>
<evidence type="ECO:0000313" key="8">
    <source>
        <dbReference type="EMBL" id="NMG15734.1"/>
    </source>
</evidence>
<evidence type="ECO:0000256" key="3">
    <source>
        <dbReference type="ARBA" id="ARBA00023125"/>
    </source>
</evidence>
<keyword evidence="1" id="KW-0159">Chromosome partition</keyword>
<evidence type="ECO:0000259" key="7">
    <source>
        <dbReference type="PROSITE" id="PS51900"/>
    </source>
</evidence>
<accession>A0ABX1NUP4</accession>
<keyword evidence="2" id="KW-0229">DNA integration</keyword>
<keyword evidence="3 5" id="KW-0238">DNA-binding</keyword>
<evidence type="ECO:0000256" key="4">
    <source>
        <dbReference type="ARBA" id="ARBA00023172"/>
    </source>
</evidence>
<dbReference type="SUPFAM" id="SSF56349">
    <property type="entry name" value="DNA breaking-rejoining enzymes"/>
    <property type="match status" value="1"/>
</dbReference>
<feature type="domain" description="Tyr recombinase" evidence="6">
    <location>
        <begin position="170"/>
        <end position="365"/>
    </location>
</feature>
<dbReference type="CDD" id="cd00799">
    <property type="entry name" value="INT_Cre_C"/>
    <property type="match status" value="1"/>
</dbReference>
<dbReference type="InterPro" id="IPR050090">
    <property type="entry name" value="Tyrosine_recombinase_XerCD"/>
</dbReference>
<dbReference type="SUPFAM" id="SSF47823">
    <property type="entry name" value="lambda integrase-like, N-terminal domain"/>
    <property type="match status" value="1"/>
</dbReference>
<dbReference type="InterPro" id="IPR013762">
    <property type="entry name" value="Integrase-like_cat_sf"/>
</dbReference>
<evidence type="ECO:0000256" key="2">
    <source>
        <dbReference type="ARBA" id="ARBA00022908"/>
    </source>
</evidence>
<evidence type="ECO:0000256" key="1">
    <source>
        <dbReference type="ARBA" id="ARBA00022829"/>
    </source>
</evidence>
<name>A0ABX1NUP4_9RHOO</name>
<dbReference type="Proteomes" id="UP000633943">
    <property type="component" value="Unassembled WGS sequence"/>
</dbReference>
<proteinExistence type="predicted"/>
<comment type="caution">
    <text evidence="8">The sequence shown here is derived from an EMBL/GenBank/DDBJ whole genome shotgun (WGS) entry which is preliminary data.</text>
</comment>
<dbReference type="RefSeq" id="WP_169202366.1">
    <property type="nucleotide sequence ID" value="NZ_CP059467.1"/>
</dbReference>
<feature type="domain" description="Core-binding (CB)" evidence="7">
    <location>
        <begin position="30"/>
        <end position="140"/>
    </location>
</feature>
<dbReference type="PROSITE" id="PS51900">
    <property type="entry name" value="CB"/>
    <property type="match status" value="1"/>
</dbReference>
<keyword evidence="4" id="KW-0233">DNA recombination</keyword>
<sequence>MNLDNDALDDDTLPALANTVAVLNPDALAPMTQQAVDEILAEGTSANTDASYRAALRYWAAWFALRYRKPLKFPVPVPAVIQFIVDHAQRTTADGLRGELPAALDAILVEKKYKAKIGPMALSTLNHRLSVLSSLHNRSPELDNPCQSPAVRDLIARTRRSYARRGERPKGKAALTRELLEQLVGTCDDSLKGLRDRAILLLGWASGGRRRSEIVGLRVEDLKRIGADEFIFELGASKTNQSGTVKADDLKPVVGAAGVALADWLAATGLASGPLFRQIGKNGNLRGALSASAVRTIVQERCLLAGLDGDFSAHSLRSGFVTEAAKQQISLGETMALTGHRSIPSVMRYFRAGSVTTSKAAKLFDEGDKTK</sequence>
<evidence type="ECO:0000256" key="5">
    <source>
        <dbReference type="PROSITE-ProRule" id="PRU01248"/>
    </source>
</evidence>
<dbReference type="PROSITE" id="PS51898">
    <property type="entry name" value="TYR_RECOMBINASE"/>
    <property type="match status" value="1"/>
</dbReference>
<evidence type="ECO:0000259" key="6">
    <source>
        <dbReference type="PROSITE" id="PS51898"/>
    </source>
</evidence>
<dbReference type="InterPro" id="IPR010998">
    <property type="entry name" value="Integrase_recombinase_N"/>
</dbReference>
<dbReference type="PANTHER" id="PTHR30349">
    <property type="entry name" value="PHAGE INTEGRASE-RELATED"/>
    <property type="match status" value="1"/>
</dbReference>